<keyword evidence="2" id="KW-0560">Oxidoreductase</keyword>
<dbReference type="GO" id="GO:0005506">
    <property type="term" value="F:iron ion binding"/>
    <property type="evidence" value="ECO:0007669"/>
    <property type="project" value="InterPro"/>
</dbReference>
<dbReference type="AlphaFoldDB" id="A0A6C0KHC2"/>
<reference evidence="5" key="1">
    <citation type="journal article" date="2020" name="Nature">
        <title>Giant virus diversity and host interactions through global metagenomics.</title>
        <authorList>
            <person name="Schulz F."/>
            <person name="Roux S."/>
            <person name="Paez-Espino D."/>
            <person name="Jungbluth S."/>
            <person name="Walsh D.A."/>
            <person name="Denef V.J."/>
            <person name="McMahon K.D."/>
            <person name="Konstantinidis K.T."/>
            <person name="Eloe-Fadrosh E.A."/>
            <person name="Kyrpides N.C."/>
            <person name="Woyke T."/>
        </authorList>
    </citation>
    <scope>NUCLEOTIDE SEQUENCE</scope>
    <source>
        <strain evidence="5">GVMAG-S-3300012000-57</strain>
    </source>
</reference>
<dbReference type="InterPro" id="IPR014503">
    <property type="entry name" value="Clavaminate_syn-like"/>
</dbReference>
<keyword evidence="3" id="KW-0408">Iron</keyword>
<proteinExistence type="predicted"/>
<dbReference type="InterPro" id="IPR042098">
    <property type="entry name" value="TauD-like_sf"/>
</dbReference>
<feature type="domain" description="TauD/TfdA-like" evidence="4">
    <location>
        <begin position="228"/>
        <end position="294"/>
    </location>
</feature>
<dbReference type="GO" id="GO:0016491">
    <property type="term" value="F:oxidoreductase activity"/>
    <property type="evidence" value="ECO:0007669"/>
    <property type="project" value="UniProtKB-KW"/>
</dbReference>
<dbReference type="EMBL" id="MN740903">
    <property type="protein sequence ID" value="QHU17392.1"/>
    <property type="molecule type" value="Genomic_DNA"/>
</dbReference>
<dbReference type="PIRSF" id="PIRSF019543">
    <property type="entry name" value="Clavaminate_syn"/>
    <property type="match status" value="1"/>
</dbReference>
<evidence type="ECO:0000313" key="5">
    <source>
        <dbReference type="EMBL" id="QHU17392.1"/>
    </source>
</evidence>
<evidence type="ECO:0000259" key="4">
    <source>
        <dbReference type="Pfam" id="PF02668"/>
    </source>
</evidence>
<organism evidence="5">
    <name type="scientific">viral metagenome</name>
    <dbReference type="NCBI Taxonomy" id="1070528"/>
    <lineage>
        <taxon>unclassified sequences</taxon>
        <taxon>metagenomes</taxon>
        <taxon>organismal metagenomes</taxon>
    </lineage>
</organism>
<dbReference type="InterPro" id="IPR003819">
    <property type="entry name" value="TauD/TfdA-like"/>
</dbReference>
<accession>A0A6C0KHC2</accession>
<evidence type="ECO:0000256" key="3">
    <source>
        <dbReference type="ARBA" id="ARBA00023004"/>
    </source>
</evidence>
<dbReference type="SUPFAM" id="SSF51197">
    <property type="entry name" value="Clavaminate synthase-like"/>
    <property type="match status" value="1"/>
</dbReference>
<name>A0A6C0KHC2_9ZZZZ</name>
<dbReference type="Gene3D" id="3.60.130.10">
    <property type="entry name" value="Clavaminate synthase-like"/>
    <property type="match status" value="1"/>
</dbReference>
<keyword evidence="1" id="KW-0479">Metal-binding</keyword>
<dbReference type="Pfam" id="PF02668">
    <property type="entry name" value="TauD"/>
    <property type="match status" value="1"/>
</dbReference>
<protein>
    <recommendedName>
        <fullName evidence="4">TauD/TfdA-like domain-containing protein</fullName>
    </recommendedName>
</protein>
<evidence type="ECO:0000256" key="2">
    <source>
        <dbReference type="ARBA" id="ARBA00023002"/>
    </source>
</evidence>
<evidence type="ECO:0000256" key="1">
    <source>
        <dbReference type="ARBA" id="ARBA00022723"/>
    </source>
</evidence>
<sequence>MNLVDFSQIDYTFLKGITASPSNEPELFCRQVKFAAAKLPFDITLRLMEFAGRGSPSGCLLCQNIVVDNTTPQTPPGNTYFLGEKTTLAKIQGILISVIGDMIAYEAEGYGKLFQDIVPMQNMAKNQTSLGSDIELEIHTEQAFSALRPDILSLACLRGDEKAYTYILPVKSVIENLTPFEIQMLREPLWITGVDLSFKLHGKPFLEGDIRGPMPILSGPEDDPRLLFDQDLMMGTTPEADDMVKKIVEIYYKHRIAHCLQPGEIIFVDNRRAVHGRSSFSPKYDGYDRFLVRCFATLDYEKSAHARIGRTVGAMYS</sequence>